<dbReference type="OrthoDB" id="10248513at2759"/>
<proteinExistence type="predicted"/>
<dbReference type="EMBL" id="NBII01000004">
    <property type="protein sequence ID" value="PAV19481.1"/>
    <property type="molecule type" value="Genomic_DNA"/>
</dbReference>
<organism evidence="1 2">
    <name type="scientific">Pyrrhoderma noxium</name>
    <dbReference type="NCBI Taxonomy" id="2282107"/>
    <lineage>
        <taxon>Eukaryota</taxon>
        <taxon>Fungi</taxon>
        <taxon>Dikarya</taxon>
        <taxon>Basidiomycota</taxon>
        <taxon>Agaricomycotina</taxon>
        <taxon>Agaricomycetes</taxon>
        <taxon>Hymenochaetales</taxon>
        <taxon>Hymenochaetaceae</taxon>
        <taxon>Pyrrhoderma</taxon>
    </lineage>
</organism>
<protein>
    <submittedName>
        <fullName evidence="1">Clavaminate synthase</fullName>
    </submittedName>
</protein>
<dbReference type="InParanoid" id="A0A286UIP5"/>
<accession>A0A286UIP5</accession>
<sequence length="344" mass="38988">MDLTVIDLDIFLSSPHDSDIVTRECKRAAEALTGAGALVLHDSRVSESDNSAFLDLMEDYFSQPMSELEKDVRPELQYTVGVTLENTERPKCAVHEPCLRIIQQLAPEERPIDVSGHSPDPKSRFFWAMTETPPYKTQFPTLNAENVIPQAENLKKRWTPAMQAWGMYMKNAVEGLAKMLAIGFELPEDYFTNAGKYGPHRLAPTASDLVKYGQKDQILAGFHTDLNFLTIHGRSRYPGLNIWARNTGKRIAVKIPEAGYHEVVVTEATLEVMEKRRREFPDRPLRRISSTFFWHLSSDYDLSPIPSLVKKKAAYGEDLDTSEYPKMKAGQQVQNELKNIALMV</sequence>
<dbReference type="STRING" id="2282107.A0A286UIP5"/>
<dbReference type="InterPro" id="IPR027443">
    <property type="entry name" value="IPNS-like_sf"/>
</dbReference>
<evidence type="ECO:0000313" key="2">
    <source>
        <dbReference type="Proteomes" id="UP000217199"/>
    </source>
</evidence>
<dbReference type="AlphaFoldDB" id="A0A286UIP5"/>
<comment type="caution">
    <text evidence="1">The sequence shown here is derived from an EMBL/GenBank/DDBJ whole genome shotgun (WGS) entry which is preliminary data.</text>
</comment>
<dbReference type="SUPFAM" id="SSF51197">
    <property type="entry name" value="Clavaminate synthase-like"/>
    <property type="match status" value="1"/>
</dbReference>
<dbReference type="Proteomes" id="UP000217199">
    <property type="component" value="Unassembled WGS sequence"/>
</dbReference>
<gene>
    <name evidence="1" type="ORF">PNOK_0441500</name>
</gene>
<dbReference type="Gene3D" id="2.60.120.330">
    <property type="entry name" value="B-lactam Antibiotic, Isopenicillin N Synthase, Chain"/>
    <property type="match status" value="1"/>
</dbReference>
<name>A0A286UIP5_9AGAM</name>
<keyword evidence="2" id="KW-1185">Reference proteome</keyword>
<reference evidence="1 2" key="1">
    <citation type="journal article" date="2017" name="Mol. Ecol.">
        <title>Comparative and population genomic landscape of Phellinus noxius: A hypervariable fungus causing root rot in trees.</title>
        <authorList>
            <person name="Chung C.L."/>
            <person name="Lee T.J."/>
            <person name="Akiba M."/>
            <person name="Lee H.H."/>
            <person name="Kuo T.H."/>
            <person name="Liu D."/>
            <person name="Ke H.M."/>
            <person name="Yokoi T."/>
            <person name="Roa M.B."/>
            <person name="Lu M.J."/>
            <person name="Chang Y.Y."/>
            <person name="Ann P.J."/>
            <person name="Tsai J.N."/>
            <person name="Chen C.Y."/>
            <person name="Tzean S.S."/>
            <person name="Ota Y."/>
            <person name="Hattori T."/>
            <person name="Sahashi N."/>
            <person name="Liou R.F."/>
            <person name="Kikuchi T."/>
            <person name="Tsai I.J."/>
        </authorList>
    </citation>
    <scope>NUCLEOTIDE SEQUENCE [LARGE SCALE GENOMIC DNA]</scope>
    <source>
        <strain evidence="1 2">FFPRI411160</strain>
    </source>
</reference>
<evidence type="ECO:0000313" key="1">
    <source>
        <dbReference type="EMBL" id="PAV19481.1"/>
    </source>
</evidence>